<keyword evidence="3" id="KW-0804">Transcription</keyword>
<dbReference type="InterPro" id="IPR011256">
    <property type="entry name" value="Reg_factor_effector_dom_sf"/>
</dbReference>
<dbReference type="SUPFAM" id="SSF46689">
    <property type="entry name" value="Homeodomain-like"/>
    <property type="match status" value="2"/>
</dbReference>
<gene>
    <name evidence="5" type="primary">tetD_5</name>
    <name evidence="5" type="ORF">CLCHR_46620</name>
</gene>
<evidence type="ECO:0000256" key="1">
    <source>
        <dbReference type="ARBA" id="ARBA00023015"/>
    </source>
</evidence>
<dbReference type="InterPro" id="IPR050959">
    <property type="entry name" value="MarA-like"/>
</dbReference>
<comment type="caution">
    <text evidence="5">The sequence shown here is derived from an EMBL/GenBank/DDBJ whole genome shotgun (WGS) entry which is preliminary data.</text>
</comment>
<dbReference type="GO" id="GO:0003700">
    <property type="term" value="F:DNA-binding transcription factor activity"/>
    <property type="evidence" value="ECO:0007669"/>
    <property type="project" value="InterPro"/>
</dbReference>
<dbReference type="InterPro" id="IPR029441">
    <property type="entry name" value="Cass2"/>
</dbReference>
<sequence length="297" mass="34414">MSFGKSLQGAIDYMESHLLEKINYEDVAKEVYMSCYNFHRIFSLMAGMTANEYIRNRRLSLAGQELQLTDSKIIEVAYKYGYETPESFAKAFSRFHGVSPKLAKRKGTQLCLFNPLAIKIILEGGSTMNYRIEETGKQRFIAKVRAFSNEIINEAGNHDIPDFWGECHKEHLVDEIRNLRRDGKKDLYGLCSPTKENEITFDYGIGVIIDEDTNIDNEEAILKKGYRIWEVDSATYVVFKCYGNNGDCISEMWSRFFKEFLPQSDYEQTEDTDYEIYPEEGEPGLFCELWIPIKRVS</sequence>
<evidence type="ECO:0000259" key="4">
    <source>
        <dbReference type="PROSITE" id="PS01124"/>
    </source>
</evidence>
<protein>
    <submittedName>
        <fullName evidence="5">Transposon Tn10 TetD protein</fullName>
    </submittedName>
</protein>
<keyword evidence="1" id="KW-0805">Transcription regulation</keyword>
<evidence type="ECO:0000313" key="5">
    <source>
        <dbReference type="EMBL" id="OPJ55670.1"/>
    </source>
</evidence>
<dbReference type="SMART" id="SM00342">
    <property type="entry name" value="HTH_ARAC"/>
    <property type="match status" value="1"/>
</dbReference>
<dbReference type="OrthoDB" id="9801123at2"/>
<keyword evidence="2" id="KW-0238">DNA-binding</keyword>
<organism evidence="5 6">
    <name type="scientific">Clostridium chromiireducens</name>
    <dbReference type="NCBI Taxonomy" id="225345"/>
    <lineage>
        <taxon>Bacteria</taxon>
        <taxon>Bacillati</taxon>
        <taxon>Bacillota</taxon>
        <taxon>Clostridia</taxon>
        <taxon>Eubacteriales</taxon>
        <taxon>Clostridiaceae</taxon>
        <taxon>Clostridium</taxon>
    </lineage>
</organism>
<evidence type="ECO:0000256" key="2">
    <source>
        <dbReference type="ARBA" id="ARBA00023125"/>
    </source>
</evidence>
<reference evidence="5 6" key="1">
    <citation type="submission" date="2017-03" db="EMBL/GenBank/DDBJ databases">
        <title>Genome sequence of Clostridium chromiireducens DSM 23318.</title>
        <authorList>
            <person name="Poehlein A."/>
            <person name="Daniel R."/>
        </authorList>
    </citation>
    <scope>NUCLEOTIDE SEQUENCE [LARGE SCALE GENOMIC DNA]</scope>
    <source>
        <strain evidence="5 6">DSM 23318</strain>
    </source>
</reference>
<dbReference type="Gene3D" id="1.10.10.60">
    <property type="entry name" value="Homeodomain-like"/>
    <property type="match status" value="2"/>
</dbReference>
<dbReference type="Gene3D" id="3.20.80.10">
    <property type="entry name" value="Regulatory factor, effector binding domain"/>
    <property type="match status" value="1"/>
</dbReference>
<dbReference type="EMBL" id="MZGT01000122">
    <property type="protein sequence ID" value="OPJ55670.1"/>
    <property type="molecule type" value="Genomic_DNA"/>
</dbReference>
<keyword evidence="6" id="KW-1185">Reference proteome</keyword>
<dbReference type="Pfam" id="PF14526">
    <property type="entry name" value="Cass2"/>
    <property type="match status" value="1"/>
</dbReference>
<dbReference type="STRING" id="225345.CLCHR_46620"/>
<feature type="domain" description="HTH araC/xylS-type" evidence="4">
    <location>
        <begin position="8"/>
        <end position="106"/>
    </location>
</feature>
<dbReference type="SUPFAM" id="SSF55136">
    <property type="entry name" value="Probable bacterial effector-binding domain"/>
    <property type="match status" value="1"/>
</dbReference>
<dbReference type="InterPro" id="IPR010499">
    <property type="entry name" value="AraC_E-bd"/>
</dbReference>
<dbReference type="GO" id="GO:0043565">
    <property type="term" value="F:sequence-specific DNA binding"/>
    <property type="evidence" value="ECO:0007669"/>
    <property type="project" value="InterPro"/>
</dbReference>
<dbReference type="PANTHER" id="PTHR47504">
    <property type="entry name" value="RIGHT ORIGIN-BINDING PROTEIN"/>
    <property type="match status" value="1"/>
</dbReference>
<dbReference type="InterPro" id="IPR018060">
    <property type="entry name" value="HTH_AraC"/>
</dbReference>
<dbReference type="AlphaFoldDB" id="A0A1V4I716"/>
<evidence type="ECO:0000256" key="3">
    <source>
        <dbReference type="ARBA" id="ARBA00023163"/>
    </source>
</evidence>
<proteinExistence type="predicted"/>
<dbReference type="Pfam" id="PF12833">
    <property type="entry name" value="HTH_18"/>
    <property type="match status" value="1"/>
</dbReference>
<dbReference type="PROSITE" id="PS01124">
    <property type="entry name" value="HTH_ARAC_FAMILY_2"/>
    <property type="match status" value="1"/>
</dbReference>
<dbReference type="SMART" id="SM00871">
    <property type="entry name" value="AraC_E_bind"/>
    <property type="match status" value="1"/>
</dbReference>
<name>A0A1V4I716_9CLOT</name>
<evidence type="ECO:0000313" key="6">
    <source>
        <dbReference type="Proteomes" id="UP000191056"/>
    </source>
</evidence>
<dbReference type="RefSeq" id="WP_079442265.1">
    <property type="nucleotide sequence ID" value="NZ_MZGT01000122.1"/>
</dbReference>
<dbReference type="Proteomes" id="UP000191056">
    <property type="component" value="Unassembled WGS sequence"/>
</dbReference>
<dbReference type="PANTHER" id="PTHR47504:SF5">
    <property type="entry name" value="RIGHT ORIGIN-BINDING PROTEIN"/>
    <property type="match status" value="1"/>
</dbReference>
<accession>A0A1V4I716</accession>
<dbReference type="InterPro" id="IPR009057">
    <property type="entry name" value="Homeodomain-like_sf"/>
</dbReference>